<dbReference type="EMBL" id="CP001826">
    <property type="protein sequence ID" value="ACZ43136.1"/>
    <property type="molecule type" value="Genomic_DNA"/>
</dbReference>
<keyword evidence="8 13" id="KW-0812">Transmembrane</keyword>
<keyword evidence="6" id="KW-0050">Antiport</keyword>
<dbReference type="GO" id="GO:0006811">
    <property type="term" value="P:monoatomic ion transport"/>
    <property type="evidence" value="ECO:0007669"/>
    <property type="project" value="UniProtKB-KW"/>
</dbReference>
<dbReference type="InterPro" id="IPR002528">
    <property type="entry name" value="MATE_fam"/>
</dbReference>
<evidence type="ECO:0000313" key="15">
    <source>
        <dbReference type="Proteomes" id="UP000000323"/>
    </source>
</evidence>
<evidence type="ECO:0000256" key="12">
    <source>
        <dbReference type="ARBA" id="ARBA00031636"/>
    </source>
</evidence>
<feature type="transmembrane region" description="Helical" evidence="13">
    <location>
        <begin position="434"/>
        <end position="455"/>
    </location>
</feature>
<feature type="transmembrane region" description="Helical" evidence="13">
    <location>
        <begin position="115"/>
        <end position="134"/>
    </location>
</feature>
<evidence type="ECO:0000256" key="13">
    <source>
        <dbReference type="SAM" id="Phobius"/>
    </source>
</evidence>
<feature type="transmembrane region" description="Helical" evidence="13">
    <location>
        <begin position="408"/>
        <end position="428"/>
    </location>
</feature>
<keyword evidence="10" id="KW-0406">Ion transport</keyword>
<dbReference type="GO" id="GO:0042910">
    <property type="term" value="F:xenobiotic transmembrane transporter activity"/>
    <property type="evidence" value="ECO:0007669"/>
    <property type="project" value="InterPro"/>
</dbReference>
<feature type="transmembrane region" description="Helical" evidence="13">
    <location>
        <begin position="303"/>
        <end position="322"/>
    </location>
</feature>
<feature type="transmembrane region" description="Helical" evidence="13">
    <location>
        <begin position="217"/>
        <end position="237"/>
    </location>
</feature>
<dbReference type="STRING" id="525904.Tter_2237"/>
<feature type="transmembrane region" description="Helical" evidence="13">
    <location>
        <begin position="373"/>
        <end position="396"/>
    </location>
</feature>
<name>D1CHB5_THET1</name>
<evidence type="ECO:0000256" key="7">
    <source>
        <dbReference type="ARBA" id="ARBA00022475"/>
    </source>
</evidence>
<dbReference type="PIRSF" id="PIRSF006603">
    <property type="entry name" value="DinF"/>
    <property type="match status" value="1"/>
</dbReference>
<proteinExistence type="inferred from homology"/>
<keyword evidence="11 13" id="KW-0472">Membrane</keyword>
<dbReference type="HOGENOM" id="CLU_012893_5_3_0"/>
<dbReference type="KEGG" id="ttr:Tter_2237"/>
<keyword evidence="15" id="KW-1185">Reference proteome</keyword>
<comment type="function">
    <text evidence="1">Multidrug efflux pump.</text>
</comment>
<dbReference type="eggNOG" id="COG0534">
    <property type="taxonomic scope" value="Bacteria"/>
</dbReference>
<reference evidence="15" key="1">
    <citation type="journal article" date="2010" name="Stand. Genomic Sci.">
        <title>Complete genome sequence of 'Thermobaculum terrenum' type strain (YNP1).</title>
        <authorList>
            <person name="Kiss H."/>
            <person name="Cleland D."/>
            <person name="Lapidus A."/>
            <person name="Lucas S."/>
            <person name="Glavina Del Rio T."/>
            <person name="Nolan M."/>
            <person name="Tice H."/>
            <person name="Han C."/>
            <person name="Goodwin L."/>
            <person name="Pitluck S."/>
            <person name="Liolios K."/>
            <person name="Ivanova N."/>
            <person name="Mavromatis K."/>
            <person name="Ovchinnikova G."/>
            <person name="Pati A."/>
            <person name="Chen A."/>
            <person name="Palaniappan K."/>
            <person name="Land M."/>
            <person name="Hauser L."/>
            <person name="Chang Y."/>
            <person name="Jeffries C."/>
            <person name="Lu M."/>
            <person name="Brettin T."/>
            <person name="Detter J."/>
            <person name="Goker M."/>
            <person name="Tindall B."/>
            <person name="Beck B."/>
            <person name="McDermott T."/>
            <person name="Woyke T."/>
            <person name="Bristow J."/>
            <person name="Eisen J."/>
            <person name="Markowitz V."/>
            <person name="Hugenholtz P."/>
            <person name="Kyrpides N."/>
            <person name="Klenk H."/>
            <person name="Cheng J."/>
        </authorList>
    </citation>
    <scope>NUCLEOTIDE SEQUENCE [LARGE SCALE GENOMIC DNA]</scope>
    <source>
        <strain evidence="15">ATCC BAA-798 / YNP1</strain>
    </source>
</reference>
<accession>D1CHB5</accession>
<feature type="transmembrane region" description="Helical" evidence="13">
    <location>
        <begin position="51"/>
        <end position="71"/>
    </location>
</feature>
<dbReference type="PANTHER" id="PTHR43298">
    <property type="entry name" value="MULTIDRUG RESISTANCE PROTEIN NORM-RELATED"/>
    <property type="match status" value="1"/>
</dbReference>
<feature type="transmembrane region" description="Helical" evidence="13">
    <location>
        <begin position="273"/>
        <end position="297"/>
    </location>
</feature>
<dbReference type="CDD" id="cd13137">
    <property type="entry name" value="MATE_NorM_like"/>
    <property type="match status" value="1"/>
</dbReference>
<dbReference type="NCBIfam" id="TIGR00797">
    <property type="entry name" value="matE"/>
    <property type="match status" value="1"/>
</dbReference>
<evidence type="ECO:0000256" key="3">
    <source>
        <dbReference type="ARBA" id="ARBA00010199"/>
    </source>
</evidence>
<evidence type="ECO:0000313" key="14">
    <source>
        <dbReference type="EMBL" id="ACZ43136.1"/>
    </source>
</evidence>
<evidence type="ECO:0000256" key="4">
    <source>
        <dbReference type="ARBA" id="ARBA00020268"/>
    </source>
</evidence>
<dbReference type="GO" id="GO:0015297">
    <property type="term" value="F:antiporter activity"/>
    <property type="evidence" value="ECO:0007669"/>
    <property type="project" value="UniProtKB-KW"/>
</dbReference>
<feature type="transmembrane region" description="Helical" evidence="13">
    <location>
        <begin position="154"/>
        <end position="174"/>
    </location>
</feature>
<evidence type="ECO:0000256" key="6">
    <source>
        <dbReference type="ARBA" id="ARBA00022449"/>
    </source>
</evidence>
<dbReference type="GO" id="GO:0005886">
    <property type="term" value="C:plasma membrane"/>
    <property type="evidence" value="ECO:0007669"/>
    <property type="project" value="UniProtKB-SubCell"/>
</dbReference>
<dbReference type="Proteomes" id="UP000000323">
    <property type="component" value="Chromosome 2"/>
</dbReference>
<comment type="similarity">
    <text evidence="3">Belongs to the multi antimicrobial extrusion (MATE) (TC 2.A.66.1) family.</text>
</comment>
<sequence length="469" mass="49572">MLCYHGLHAFLKGVGELSVIAQEGQVHSEGIQRRVLGLAWPVIGENLLETLLGVVDTFLVAGLGAAAIAGVGTALQVMFFLISALSALSVGASVLVAQAYGAGNLEEGSSLARQSIIWSFLLSVPLAACGLLFSRHIVALFGVEPDVAHIATEYLHVSLATVVVLIALFIGGGVLRGVGDSRTPMIVTSIANVINVFLAYGLIYGHMGLPRLGAVGSAWGTFIARSIALIMLLAVLWKGRHGISFRHGSGWMPSVKVAANVMRIGVPAAMEQVMISAGFFVLSVIVAHLGTDILAAYRITFTALSFSFLPGIGFAIAATTLVGQSVGARRVREGESAARVATLWAMIWMGTIGAVLFLGAESIMGLFSQDPEVVGIGASALRLVALAQPFWAIEFVQAGAIRGTGDTWYPMVVNTLGMWGTVAISWALVRFTELSLVGVWLSFMVLSPLIGFALWRYFVRRVRVAAALH</sequence>
<keyword evidence="9 13" id="KW-1133">Transmembrane helix</keyword>
<feature type="transmembrane region" description="Helical" evidence="13">
    <location>
        <begin position="186"/>
        <end position="205"/>
    </location>
</feature>
<dbReference type="InterPro" id="IPR048279">
    <property type="entry name" value="MdtK-like"/>
</dbReference>
<evidence type="ECO:0000256" key="10">
    <source>
        <dbReference type="ARBA" id="ARBA00023065"/>
    </source>
</evidence>
<dbReference type="PANTHER" id="PTHR43298:SF2">
    <property type="entry name" value="FMN_FAD EXPORTER YEEO-RELATED"/>
    <property type="match status" value="1"/>
</dbReference>
<feature type="transmembrane region" description="Helical" evidence="13">
    <location>
        <begin position="343"/>
        <end position="367"/>
    </location>
</feature>
<evidence type="ECO:0000256" key="5">
    <source>
        <dbReference type="ARBA" id="ARBA00022448"/>
    </source>
</evidence>
<evidence type="ECO:0000256" key="9">
    <source>
        <dbReference type="ARBA" id="ARBA00022989"/>
    </source>
</evidence>
<evidence type="ECO:0000256" key="11">
    <source>
        <dbReference type="ARBA" id="ARBA00023136"/>
    </source>
</evidence>
<evidence type="ECO:0000256" key="1">
    <source>
        <dbReference type="ARBA" id="ARBA00003408"/>
    </source>
</evidence>
<dbReference type="AlphaFoldDB" id="D1CHB5"/>
<dbReference type="InterPro" id="IPR050222">
    <property type="entry name" value="MATE_MdtK"/>
</dbReference>
<feature type="transmembrane region" description="Helical" evidence="13">
    <location>
        <begin position="77"/>
        <end position="103"/>
    </location>
</feature>
<keyword evidence="5" id="KW-0813">Transport</keyword>
<keyword evidence="7" id="KW-1003">Cell membrane</keyword>
<comment type="subcellular location">
    <subcellularLocation>
        <location evidence="2">Cell membrane</location>
        <topology evidence="2">Multi-pass membrane protein</topology>
    </subcellularLocation>
</comment>
<gene>
    <name evidence="14" type="ordered locus">Tter_2237</name>
</gene>
<protein>
    <recommendedName>
        <fullName evidence="4">Probable multidrug resistance protein NorM</fullName>
    </recommendedName>
    <alternativeName>
        <fullName evidence="12">Multidrug-efflux transporter</fullName>
    </alternativeName>
</protein>
<evidence type="ECO:0000256" key="2">
    <source>
        <dbReference type="ARBA" id="ARBA00004651"/>
    </source>
</evidence>
<evidence type="ECO:0000256" key="8">
    <source>
        <dbReference type="ARBA" id="ARBA00022692"/>
    </source>
</evidence>
<dbReference type="Pfam" id="PF01554">
    <property type="entry name" value="MatE"/>
    <property type="match status" value="2"/>
</dbReference>
<organism evidence="14 15">
    <name type="scientific">Thermobaculum terrenum (strain ATCC BAA-798 / CCMEE 7001 / YNP1)</name>
    <dbReference type="NCBI Taxonomy" id="525904"/>
    <lineage>
        <taxon>Bacteria</taxon>
        <taxon>Bacillati</taxon>
        <taxon>Chloroflexota</taxon>
        <taxon>Chloroflexia</taxon>
        <taxon>Candidatus Thermobaculales</taxon>
        <taxon>Candidatus Thermobaculaceae</taxon>
        <taxon>Thermobaculum</taxon>
    </lineage>
</organism>